<feature type="transmembrane region" description="Helical" evidence="1">
    <location>
        <begin position="41"/>
        <end position="64"/>
    </location>
</feature>
<evidence type="ECO:0000313" key="3">
    <source>
        <dbReference type="Proteomes" id="UP000610746"/>
    </source>
</evidence>
<accession>A0A8J8G6B9</accession>
<dbReference type="EMBL" id="JABSNO010000008">
    <property type="protein sequence ID" value="NRS92308.1"/>
    <property type="molecule type" value="Genomic_DNA"/>
</dbReference>
<proteinExistence type="predicted"/>
<evidence type="ECO:0000313" key="2">
    <source>
        <dbReference type="EMBL" id="NRS92308.1"/>
    </source>
</evidence>
<sequence>MVKAYLEATAEDFAVGFHAYYDFDKDGKNPTIIPYSDEYKWVAKTIIGSGVVVSLIIDILLLILTRGKNLGVIATKIQKIYKYTRLASSLAGANTYENKEGGYKFIAPQIAINAGAAFKKYEDETIGFVLEYTLSAAPLFAIQRNEEWTLGNFFANVTGIQGIFDKFQSVAGVAGTIETIYGHAKKAIPKDKNAPKEKPTVSVKSVRDVRELAYYAENRVISYFEKKIKDLLGASAILTLTFDGFIDAHITVKADLFQQSLSLFDGKNSYTPESQRKKDEPFKNQVSYGKKQGIDLFLKLDAKLVKTVKFSKLNYYVPDFLQDFTGKEFADVGVNATAIAEIKGTLYFERTYYYSTSTATAAAVSNLVDKMSSTKISEDLYEKAIKSSNLAMPVYRDNYIFSGLMGTVLVIVKKKSKNIEISGGTDDAGNSKPYLIEFIPGFVIPGEEIPVFSDFSKEK</sequence>
<dbReference type="RefSeq" id="WP_173778922.1">
    <property type="nucleotide sequence ID" value="NZ_JABSNO010000008.1"/>
</dbReference>
<dbReference type="AlphaFoldDB" id="A0A8J8G6B9"/>
<name>A0A8J8G6B9_9FLAO</name>
<protein>
    <submittedName>
        <fullName evidence="2">Uncharacterized protein</fullName>
    </submittedName>
</protein>
<organism evidence="2 3">
    <name type="scientific">Frigoriflavimonas asaccharolytica</name>
    <dbReference type="NCBI Taxonomy" id="2735899"/>
    <lineage>
        <taxon>Bacteria</taxon>
        <taxon>Pseudomonadati</taxon>
        <taxon>Bacteroidota</taxon>
        <taxon>Flavobacteriia</taxon>
        <taxon>Flavobacteriales</taxon>
        <taxon>Weeksellaceae</taxon>
        <taxon>Frigoriflavimonas</taxon>
    </lineage>
</organism>
<keyword evidence="3" id="KW-1185">Reference proteome</keyword>
<comment type="caution">
    <text evidence="2">The sequence shown here is derived from an EMBL/GenBank/DDBJ whole genome shotgun (WGS) entry which is preliminary data.</text>
</comment>
<gene>
    <name evidence="2" type="ORF">HNQ03_001376</name>
</gene>
<keyword evidence="1" id="KW-1133">Transmembrane helix</keyword>
<keyword evidence="1" id="KW-0472">Membrane</keyword>
<dbReference type="Proteomes" id="UP000610746">
    <property type="component" value="Unassembled WGS sequence"/>
</dbReference>
<evidence type="ECO:0000256" key="1">
    <source>
        <dbReference type="SAM" id="Phobius"/>
    </source>
</evidence>
<keyword evidence="1" id="KW-0812">Transmembrane</keyword>
<reference evidence="2" key="1">
    <citation type="submission" date="2020-05" db="EMBL/GenBank/DDBJ databases">
        <title>Genomic Encyclopedia of Type Strains, Phase IV (KMG-V): Genome sequencing to study the core and pangenomes of soil and plant-associated prokaryotes.</title>
        <authorList>
            <person name="Whitman W."/>
        </authorList>
    </citation>
    <scope>NUCLEOTIDE SEQUENCE</scope>
    <source>
        <strain evidence="2">16F</strain>
    </source>
</reference>